<evidence type="ECO:0000313" key="3">
    <source>
        <dbReference type="Proteomes" id="UP001165541"/>
    </source>
</evidence>
<dbReference type="EMBL" id="JAMKFE010000004">
    <property type="protein sequence ID" value="MCM5679691.1"/>
    <property type="molecule type" value="Genomic_DNA"/>
</dbReference>
<accession>A0ABT0YLT2</accession>
<gene>
    <name evidence="2" type="ORF">M8A51_09105</name>
</gene>
<dbReference type="RefSeq" id="WP_251777889.1">
    <property type="nucleotide sequence ID" value="NZ_JAMKFE010000004.1"/>
</dbReference>
<evidence type="ECO:0008006" key="4">
    <source>
        <dbReference type="Google" id="ProtNLM"/>
    </source>
</evidence>
<protein>
    <recommendedName>
        <fullName evidence="4">Phasin protein</fullName>
    </recommendedName>
</protein>
<feature type="region of interest" description="Disordered" evidence="1">
    <location>
        <begin position="1"/>
        <end position="23"/>
    </location>
</feature>
<dbReference type="Proteomes" id="UP001165541">
    <property type="component" value="Unassembled WGS sequence"/>
</dbReference>
<sequence>MPSRKRNEAPDVTDVTDATEISDAATETASEAAAIGAEAMNEAAQRWTSVYEAATRSAFDNIEQATNAWIEMQSMFWLWPLRVWSPGSPLAPASADETNGPGADWFGKFFAGTTPPQPIQESARELMTLGMRSWSTMWAPWTMWNAASTAPMPWRTTPASS</sequence>
<proteinExistence type="predicted"/>
<comment type="caution">
    <text evidence="2">The sequence shown here is derived from an EMBL/GenBank/DDBJ whole genome shotgun (WGS) entry which is preliminary data.</text>
</comment>
<evidence type="ECO:0000256" key="1">
    <source>
        <dbReference type="SAM" id="MobiDB-lite"/>
    </source>
</evidence>
<reference evidence="2" key="1">
    <citation type="submission" date="2022-05" db="EMBL/GenBank/DDBJ databases">
        <title>Schlegelella sp. nov., isolated from mangrove soil.</title>
        <authorList>
            <person name="Liu Y."/>
            <person name="Ge X."/>
            <person name="Liu W."/>
        </authorList>
    </citation>
    <scope>NUCLEOTIDE SEQUENCE</scope>
    <source>
        <strain evidence="2">S2-27</strain>
    </source>
</reference>
<evidence type="ECO:0000313" key="2">
    <source>
        <dbReference type="EMBL" id="MCM5679691.1"/>
    </source>
</evidence>
<keyword evidence="3" id="KW-1185">Reference proteome</keyword>
<organism evidence="2 3">
    <name type="scientific">Caldimonas mangrovi</name>
    <dbReference type="NCBI Taxonomy" id="2944811"/>
    <lineage>
        <taxon>Bacteria</taxon>
        <taxon>Pseudomonadati</taxon>
        <taxon>Pseudomonadota</taxon>
        <taxon>Betaproteobacteria</taxon>
        <taxon>Burkholderiales</taxon>
        <taxon>Sphaerotilaceae</taxon>
        <taxon>Caldimonas</taxon>
    </lineage>
</organism>
<name>A0ABT0YLT2_9BURK</name>